<sequence>MLGFAIVDRQPSSEATAVWLTSRIEDSRLKRDGDNDELKGLRVNHTNAIVIAHDDERYETKIRSLTAHRAVVLTAGTVAPVPFVKPLTHDVFDALIKVTVVYQQRIDEAVTAARTSTRQLVDPDFPRAVPELIPDECDRPEFRALATANYVAAAWRFWLHTDAQRARRSLPTKTKTRVLRPIMPAELCDPKLTELPPEFAELITPEPLKR</sequence>
<name>A0ABR5FD54_9MYCO</name>
<accession>A0ABR5FD54</accession>
<gene>
    <name evidence="1" type="ORF">ABW16_15345</name>
</gene>
<dbReference type="Proteomes" id="UP000036464">
    <property type="component" value="Unassembled WGS sequence"/>
</dbReference>
<comment type="caution">
    <text evidence="1">The sequence shown here is derived from an EMBL/GenBank/DDBJ whole genome shotgun (WGS) entry which is preliminary data.</text>
</comment>
<protein>
    <submittedName>
        <fullName evidence="1">Uncharacterized protein</fullName>
    </submittedName>
</protein>
<proteinExistence type="predicted"/>
<evidence type="ECO:0000313" key="2">
    <source>
        <dbReference type="Proteomes" id="UP000036464"/>
    </source>
</evidence>
<organism evidence="1 2">
    <name type="scientific">Mycolicibacter heraklionensis</name>
    <dbReference type="NCBI Taxonomy" id="512402"/>
    <lineage>
        <taxon>Bacteria</taxon>
        <taxon>Bacillati</taxon>
        <taxon>Actinomycetota</taxon>
        <taxon>Actinomycetes</taxon>
        <taxon>Mycobacteriales</taxon>
        <taxon>Mycobacteriaceae</taxon>
        <taxon>Mycolicibacter</taxon>
    </lineage>
</organism>
<reference evidence="1 2" key="1">
    <citation type="submission" date="2015-05" db="EMBL/GenBank/DDBJ databases">
        <title>Genome sequence of Mycobacterium heraklionense Davo strain.</title>
        <authorList>
            <person name="Greninger A.L."/>
            <person name="Cunningham G."/>
            <person name="Miller S."/>
        </authorList>
    </citation>
    <scope>NUCLEOTIDE SEQUENCE [LARGE SCALE GENOMIC DNA]</scope>
    <source>
        <strain evidence="1 2">Davo</strain>
    </source>
</reference>
<dbReference type="EMBL" id="LDPO01000013">
    <property type="protein sequence ID" value="KLO27632.1"/>
    <property type="molecule type" value="Genomic_DNA"/>
</dbReference>
<keyword evidence="2" id="KW-1185">Reference proteome</keyword>
<evidence type="ECO:0000313" key="1">
    <source>
        <dbReference type="EMBL" id="KLO27632.1"/>
    </source>
</evidence>